<dbReference type="AlphaFoldDB" id="A0A085N466"/>
<protein>
    <submittedName>
        <fullName evidence="1">Uncharacterized protein</fullName>
    </submittedName>
</protein>
<dbReference type="Proteomes" id="UP000030758">
    <property type="component" value="Unassembled WGS sequence"/>
</dbReference>
<sequence length="108" mass="11509">MPSYIRHIVPISGVSEFTWARPYNGFASVGPHAADSLAYVIALTKARPRVGHTPASVQGGLHAGRPRSLLCGDFHPPAGTATLSPDLNDHSSRGRVVCECVQTARVHQ</sequence>
<organism evidence="1">
    <name type="scientific">Trichuris suis</name>
    <name type="common">pig whipworm</name>
    <dbReference type="NCBI Taxonomy" id="68888"/>
    <lineage>
        <taxon>Eukaryota</taxon>
        <taxon>Metazoa</taxon>
        <taxon>Ecdysozoa</taxon>
        <taxon>Nematoda</taxon>
        <taxon>Enoplea</taxon>
        <taxon>Dorylaimia</taxon>
        <taxon>Trichinellida</taxon>
        <taxon>Trichuridae</taxon>
        <taxon>Trichuris</taxon>
    </lineage>
</organism>
<proteinExistence type="predicted"/>
<evidence type="ECO:0000313" key="1">
    <source>
        <dbReference type="EMBL" id="KFD64262.1"/>
    </source>
</evidence>
<accession>A0A085N466</accession>
<reference evidence="1" key="1">
    <citation type="journal article" date="2014" name="Nat. Genet.">
        <title>Genome and transcriptome of the porcine whipworm Trichuris suis.</title>
        <authorList>
            <person name="Jex A.R."/>
            <person name="Nejsum P."/>
            <person name="Schwarz E.M."/>
            <person name="Hu L."/>
            <person name="Young N.D."/>
            <person name="Hall R.S."/>
            <person name="Korhonen P.K."/>
            <person name="Liao S."/>
            <person name="Thamsborg S."/>
            <person name="Xia J."/>
            <person name="Xu P."/>
            <person name="Wang S."/>
            <person name="Scheerlinck J.P."/>
            <person name="Hofmann A."/>
            <person name="Sternberg P.W."/>
            <person name="Wang J."/>
            <person name="Gasser R.B."/>
        </authorList>
    </citation>
    <scope>NUCLEOTIDE SEQUENCE [LARGE SCALE GENOMIC DNA]</scope>
    <source>
        <strain evidence="1">DCEP-RM93F</strain>
    </source>
</reference>
<name>A0A085N466_9BILA</name>
<dbReference type="EMBL" id="KL367558">
    <property type="protein sequence ID" value="KFD64262.1"/>
    <property type="molecule type" value="Genomic_DNA"/>
</dbReference>
<gene>
    <name evidence="1" type="ORF">M514_23546</name>
</gene>